<proteinExistence type="predicted"/>
<feature type="chain" id="PRO_5036736863" description="DUF2268 domain-containing protein" evidence="1">
    <location>
        <begin position="25"/>
        <end position="326"/>
    </location>
</feature>
<dbReference type="InterPro" id="IPR006311">
    <property type="entry name" value="TAT_signal"/>
</dbReference>
<name>A0A931H0X5_9BURK</name>
<evidence type="ECO:0000313" key="3">
    <source>
        <dbReference type="Proteomes" id="UP000651050"/>
    </source>
</evidence>
<accession>A0A931H0X5</accession>
<feature type="signal peptide" evidence="1">
    <location>
        <begin position="1"/>
        <end position="24"/>
    </location>
</feature>
<dbReference type="PROSITE" id="PS51318">
    <property type="entry name" value="TAT"/>
    <property type="match status" value="1"/>
</dbReference>
<reference evidence="2" key="1">
    <citation type="submission" date="2020-11" db="EMBL/GenBank/DDBJ databases">
        <title>Bacterial whole genome sequence for Caenimonas sp. DR4.4.</title>
        <authorList>
            <person name="Le V."/>
            <person name="Ko S.-R."/>
            <person name="Ahn C.-Y."/>
            <person name="Oh H.-M."/>
        </authorList>
    </citation>
    <scope>NUCLEOTIDE SEQUENCE</scope>
    <source>
        <strain evidence="2">DR4.4</strain>
    </source>
</reference>
<dbReference type="EMBL" id="JADWYS010000001">
    <property type="protein sequence ID" value="MBG9386533.1"/>
    <property type="molecule type" value="Genomic_DNA"/>
</dbReference>
<sequence>MTSLLTRRGFLFAAAALAVSPALAAEPAYRVINLMPDYWAFFDQAMAQGLNDAGQAALFEKMVIARHPAVYTPRVLSIDESKPFSEQVATRYARIRAMNSGQTELMRRLSDSIGKDMRRYETRFREVFPDLAYDGDIYFLYSLGAFDGVVRPVNGKPALLFGIDMIAFVYGTDADPQPFFHHELFHLYHRQSRGMGRGAGGKLVSPLWAEGLAVYVARTLNPQAGEVSIFGLPRGMPERAHGLAPQLARDILGRLDSTSRVDYERFFVAGRTRIPDVPVRSGYFIGYLVAAKLAKKYPLLELAHMRLPDLRPEIEAALREIAAGSR</sequence>
<evidence type="ECO:0008006" key="4">
    <source>
        <dbReference type="Google" id="ProtNLM"/>
    </source>
</evidence>
<dbReference type="AlphaFoldDB" id="A0A931H0X5"/>
<keyword evidence="3" id="KW-1185">Reference proteome</keyword>
<comment type="caution">
    <text evidence="2">The sequence shown here is derived from an EMBL/GenBank/DDBJ whole genome shotgun (WGS) entry which is preliminary data.</text>
</comment>
<keyword evidence="1" id="KW-0732">Signal</keyword>
<gene>
    <name evidence="2" type="ORF">I5803_00730</name>
</gene>
<dbReference type="Proteomes" id="UP000651050">
    <property type="component" value="Unassembled WGS sequence"/>
</dbReference>
<protein>
    <recommendedName>
        <fullName evidence="4">DUF2268 domain-containing protein</fullName>
    </recommendedName>
</protein>
<dbReference type="RefSeq" id="WP_196984514.1">
    <property type="nucleotide sequence ID" value="NZ_JADWYS010000001.1"/>
</dbReference>
<evidence type="ECO:0000313" key="2">
    <source>
        <dbReference type="EMBL" id="MBG9386533.1"/>
    </source>
</evidence>
<evidence type="ECO:0000256" key="1">
    <source>
        <dbReference type="SAM" id="SignalP"/>
    </source>
</evidence>
<organism evidence="2 3">
    <name type="scientific">Caenimonas aquaedulcis</name>
    <dbReference type="NCBI Taxonomy" id="2793270"/>
    <lineage>
        <taxon>Bacteria</taxon>
        <taxon>Pseudomonadati</taxon>
        <taxon>Pseudomonadota</taxon>
        <taxon>Betaproteobacteria</taxon>
        <taxon>Burkholderiales</taxon>
        <taxon>Comamonadaceae</taxon>
        <taxon>Caenimonas</taxon>
    </lineage>
</organism>